<dbReference type="OrthoDB" id="9786503at2"/>
<dbReference type="SUPFAM" id="SSF53335">
    <property type="entry name" value="S-adenosyl-L-methionine-dependent methyltransferases"/>
    <property type="match status" value="1"/>
</dbReference>
<dbReference type="Pfam" id="PF13649">
    <property type="entry name" value="Methyltransf_25"/>
    <property type="match status" value="1"/>
</dbReference>
<protein>
    <submittedName>
        <fullName evidence="2">Class I SAM-dependent methyltransferase</fullName>
    </submittedName>
</protein>
<accession>A0A545TL08</accession>
<dbReference type="Proteomes" id="UP000315252">
    <property type="component" value="Unassembled WGS sequence"/>
</dbReference>
<name>A0A545TL08_9PROT</name>
<dbReference type="GO" id="GO:0032259">
    <property type="term" value="P:methylation"/>
    <property type="evidence" value="ECO:0007669"/>
    <property type="project" value="UniProtKB-KW"/>
</dbReference>
<feature type="domain" description="Methyltransferase" evidence="1">
    <location>
        <begin position="53"/>
        <end position="146"/>
    </location>
</feature>
<dbReference type="CDD" id="cd02440">
    <property type="entry name" value="AdoMet_MTases"/>
    <property type="match status" value="1"/>
</dbReference>
<dbReference type="Gene3D" id="3.40.50.150">
    <property type="entry name" value="Vaccinia Virus protein VP39"/>
    <property type="match status" value="1"/>
</dbReference>
<dbReference type="GO" id="GO:0008168">
    <property type="term" value="F:methyltransferase activity"/>
    <property type="evidence" value="ECO:0007669"/>
    <property type="project" value="UniProtKB-KW"/>
</dbReference>
<evidence type="ECO:0000313" key="2">
    <source>
        <dbReference type="EMBL" id="TQV77887.1"/>
    </source>
</evidence>
<gene>
    <name evidence="2" type="ORF">FKG95_20305</name>
</gene>
<dbReference type="EMBL" id="VHSH01000007">
    <property type="protein sequence ID" value="TQV77887.1"/>
    <property type="molecule type" value="Genomic_DNA"/>
</dbReference>
<evidence type="ECO:0000313" key="3">
    <source>
        <dbReference type="Proteomes" id="UP000315252"/>
    </source>
</evidence>
<sequence length="230" mass="25669">MTEPTKSARDWDARYQAVEGGLFGESANEYLRMFCARSDFMEFNTHLGQACRVLCLADGDGRNGTWLAQCGYEVTAVDHSAEATRRAIARDQAAGVTVERITADLSDWMPEAGRTWDFACILYLHGTRALRERAVRLAYETLTHDGWFLLEGFSKAQADRDAMGPDDPDKLYDGKELRIWLSDALVIEATSGRLTLEEGRRHAGEAEVERLVARRRFSAGSGVNPADVWS</sequence>
<evidence type="ECO:0000259" key="1">
    <source>
        <dbReference type="Pfam" id="PF13649"/>
    </source>
</evidence>
<dbReference type="AlphaFoldDB" id="A0A545TL08"/>
<proteinExistence type="predicted"/>
<reference evidence="2 3" key="1">
    <citation type="submission" date="2019-06" db="EMBL/GenBank/DDBJ databases">
        <title>Whole genome sequence for Rhodospirillaceae sp. R148.</title>
        <authorList>
            <person name="Wang G."/>
        </authorList>
    </citation>
    <scope>NUCLEOTIDE SEQUENCE [LARGE SCALE GENOMIC DNA]</scope>
    <source>
        <strain evidence="2 3">R148</strain>
    </source>
</reference>
<organism evidence="2 3">
    <name type="scientific">Denitrobaculum tricleocarpae</name>
    <dbReference type="NCBI Taxonomy" id="2591009"/>
    <lineage>
        <taxon>Bacteria</taxon>
        <taxon>Pseudomonadati</taxon>
        <taxon>Pseudomonadota</taxon>
        <taxon>Alphaproteobacteria</taxon>
        <taxon>Rhodospirillales</taxon>
        <taxon>Rhodospirillaceae</taxon>
        <taxon>Denitrobaculum</taxon>
    </lineage>
</organism>
<keyword evidence="2" id="KW-0808">Transferase</keyword>
<dbReference type="InterPro" id="IPR041698">
    <property type="entry name" value="Methyltransf_25"/>
</dbReference>
<dbReference type="RefSeq" id="WP_142898230.1">
    <property type="nucleotide sequence ID" value="NZ_ML660058.1"/>
</dbReference>
<dbReference type="InterPro" id="IPR029063">
    <property type="entry name" value="SAM-dependent_MTases_sf"/>
</dbReference>
<comment type="caution">
    <text evidence="2">The sequence shown here is derived from an EMBL/GenBank/DDBJ whole genome shotgun (WGS) entry which is preliminary data.</text>
</comment>
<keyword evidence="3" id="KW-1185">Reference proteome</keyword>
<keyword evidence="2" id="KW-0489">Methyltransferase</keyword>